<dbReference type="Proteomes" id="UP001596137">
    <property type="component" value="Unassembled WGS sequence"/>
</dbReference>
<sequence>MAVPLSAPRTTEAPYLEQAVAQLREWPALTLSQIPGGFAFAIQDIEILRLTGHSTAQLHLTGPMIERLHHALCTSTQINPAPITDG</sequence>
<accession>A0ABW1NMV1</accession>
<name>A0ABW1NMV1_9ACTN</name>
<reference evidence="2" key="1">
    <citation type="journal article" date="2019" name="Int. J. Syst. Evol. Microbiol.">
        <title>The Global Catalogue of Microorganisms (GCM) 10K type strain sequencing project: providing services to taxonomists for standard genome sequencing and annotation.</title>
        <authorList>
            <consortium name="The Broad Institute Genomics Platform"/>
            <consortium name="The Broad Institute Genome Sequencing Center for Infectious Disease"/>
            <person name="Wu L."/>
            <person name="Ma J."/>
        </authorList>
    </citation>
    <scope>NUCLEOTIDE SEQUENCE [LARGE SCALE GENOMIC DNA]</scope>
    <source>
        <strain evidence="2">JCM 30346</strain>
    </source>
</reference>
<organism evidence="1 2">
    <name type="scientific">Sphaerisporangium aureirubrum</name>
    <dbReference type="NCBI Taxonomy" id="1544736"/>
    <lineage>
        <taxon>Bacteria</taxon>
        <taxon>Bacillati</taxon>
        <taxon>Actinomycetota</taxon>
        <taxon>Actinomycetes</taxon>
        <taxon>Streptosporangiales</taxon>
        <taxon>Streptosporangiaceae</taxon>
        <taxon>Sphaerisporangium</taxon>
    </lineage>
</organism>
<keyword evidence="2" id="KW-1185">Reference proteome</keyword>
<evidence type="ECO:0000313" key="1">
    <source>
        <dbReference type="EMBL" id="MFC6083999.1"/>
    </source>
</evidence>
<gene>
    <name evidence="1" type="ORF">ACFP1K_22725</name>
</gene>
<comment type="caution">
    <text evidence="1">The sequence shown here is derived from an EMBL/GenBank/DDBJ whole genome shotgun (WGS) entry which is preliminary data.</text>
</comment>
<proteinExistence type="predicted"/>
<evidence type="ECO:0000313" key="2">
    <source>
        <dbReference type="Proteomes" id="UP001596137"/>
    </source>
</evidence>
<dbReference type="RefSeq" id="WP_380756588.1">
    <property type="nucleotide sequence ID" value="NZ_JBHSRF010000036.1"/>
</dbReference>
<protein>
    <submittedName>
        <fullName evidence="1">Luciferase family protein</fullName>
    </submittedName>
</protein>
<dbReference type="EMBL" id="JBHSRF010000036">
    <property type="protein sequence ID" value="MFC6083999.1"/>
    <property type="molecule type" value="Genomic_DNA"/>
</dbReference>